<keyword evidence="1" id="KW-1133">Transmembrane helix</keyword>
<evidence type="ECO:0000259" key="2">
    <source>
        <dbReference type="Pfam" id="PF07331"/>
    </source>
</evidence>
<organism evidence="3 5">
    <name type="scientific">Orrella dioscoreae</name>
    <dbReference type="NCBI Taxonomy" id="1851544"/>
    <lineage>
        <taxon>Bacteria</taxon>
        <taxon>Pseudomonadati</taxon>
        <taxon>Pseudomonadota</taxon>
        <taxon>Betaproteobacteria</taxon>
        <taxon>Burkholderiales</taxon>
        <taxon>Alcaligenaceae</taxon>
        <taxon>Orrella</taxon>
    </lineage>
</organism>
<dbReference type="Pfam" id="PF07331">
    <property type="entry name" value="TctB"/>
    <property type="match status" value="1"/>
</dbReference>
<proteinExistence type="predicted"/>
<sequence length="138" mass="14634">MIGLGIAVVIGGNLYQVGSLSRMGPGLFPIILGVLLALMGVLIIVTAKTLPPDEEGDEMGPPEWRGWACILGGLVAFMILGRYGGLVPATFALVFIAAMGDREHTWRTALLLALGVTVVGCAIFSWGLQLQFPLLRWG</sequence>
<gene>
    <name evidence="3" type="ORF">ODI_00318</name>
    <name evidence="4" type="ORF">ODI_R0910</name>
</gene>
<feature type="transmembrane region" description="Helical" evidence="1">
    <location>
        <begin position="109"/>
        <end position="128"/>
    </location>
</feature>
<dbReference type="EMBL" id="LT907988">
    <property type="protein sequence ID" value="SOE47573.1"/>
    <property type="molecule type" value="Genomic_DNA"/>
</dbReference>
<dbReference type="STRING" id="1851544.ODI_00318"/>
<dbReference type="Proteomes" id="UP000078558">
    <property type="component" value="Chromosome I"/>
</dbReference>
<keyword evidence="1" id="KW-0812">Transmembrane</keyword>
<dbReference type="KEGG" id="odi:ODI_R0910"/>
<evidence type="ECO:0000256" key="1">
    <source>
        <dbReference type="SAM" id="Phobius"/>
    </source>
</evidence>
<accession>A0A1C3K132</accession>
<keyword evidence="1" id="KW-0472">Membrane</keyword>
<evidence type="ECO:0000313" key="3">
    <source>
        <dbReference type="EMBL" id="SBT25219.1"/>
    </source>
</evidence>
<reference evidence="4 5" key="2">
    <citation type="submission" date="2017-08" db="EMBL/GenBank/DDBJ databases">
        <authorList>
            <person name="de Groot N.N."/>
        </authorList>
    </citation>
    <scope>NUCLEOTIDE SEQUENCE [LARGE SCALE GENOMIC DNA]</scope>
    <source>
        <strain evidence="4">Orrdi1</strain>
    </source>
</reference>
<dbReference type="InterPro" id="IPR009936">
    <property type="entry name" value="DUF1468"/>
</dbReference>
<feature type="transmembrane region" description="Helical" evidence="1">
    <location>
        <begin position="26"/>
        <end position="44"/>
    </location>
</feature>
<dbReference type="AlphaFoldDB" id="A0A1C3K132"/>
<name>A0A1C3K132_9BURK</name>
<evidence type="ECO:0000313" key="4">
    <source>
        <dbReference type="EMBL" id="SOE47573.1"/>
    </source>
</evidence>
<feature type="transmembrane region" description="Helical" evidence="1">
    <location>
        <begin position="64"/>
        <end position="97"/>
    </location>
</feature>
<dbReference type="EMBL" id="FLRC01000015">
    <property type="protein sequence ID" value="SBT25219.1"/>
    <property type="molecule type" value="Genomic_DNA"/>
</dbReference>
<reference evidence="3 5" key="1">
    <citation type="submission" date="2016-06" db="EMBL/GenBank/DDBJ databases">
        <authorList>
            <person name="Kjaerup R.B."/>
            <person name="Dalgaard T.S."/>
            <person name="Juul-Madsen H.R."/>
        </authorList>
    </citation>
    <scope>NUCLEOTIDE SEQUENCE [LARGE SCALE GENOMIC DNA]</scope>
    <source>
        <strain evidence="3">Orrdi1</strain>
    </source>
</reference>
<protein>
    <submittedName>
        <fullName evidence="3">Tricarboxylate transport protein TctB</fullName>
    </submittedName>
</protein>
<keyword evidence="5" id="KW-1185">Reference proteome</keyword>
<feature type="domain" description="DUF1468" evidence="2">
    <location>
        <begin position="3"/>
        <end position="133"/>
    </location>
</feature>
<evidence type="ECO:0000313" key="5">
    <source>
        <dbReference type="Proteomes" id="UP000078558"/>
    </source>
</evidence>